<evidence type="ECO:0000313" key="4">
    <source>
        <dbReference type="EMBL" id="KAF3322496.1"/>
    </source>
</evidence>
<evidence type="ECO:0000259" key="3">
    <source>
        <dbReference type="Pfam" id="PF00646"/>
    </source>
</evidence>
<dbReference type="PANTHER" id="PTHR31900:SF30">
    <property type="entry name" value="SUPERFAMILY PROTEIN, PUTATIVE-RELATED"/>
    <property type="match status" value="1"/>
</dbReference>
<dbReference type="Gene3D" id="3.80.10.10">
    <property type="entry name" value="Ribonuclease Inhibitor"/>
    <property type="match status" value="1"/>
</dbReference>
<feature type="transmembrane region" description="Helical" evidence="2">
    <location>
        <begin position="14"/>
        <end position="33"/>
    </location>
</feature>
<accession>A0A833V1F2</accession>
<comment type="caution">
    <text evidence="4">The sequence shown here is derived from an EMBL/GenBank/DDBJ whole genome shotgun (WGS) entry which is preliminary data.</text>
</comment>
<dbReference type="PANTHER" id="PTHR31900">
    <property type="entry name" value="F-BOX/RNI SUPERFAMILY PROTEIN-RELATED"/>
    <property type="match status" value="1"/>
</dbReference>
<organism evidence="4 5">
    <name type="scientific">Carex littledalei</name>
    <dbReference type="NCBI Taxonomy" id="544730"/>
    <lineage>
        <taxon>Eukaryota</taxon>
        <taxon>Viridiplantae</taxon>
        <taxon>Streptophyta</taxon>
        <taxon>Embryophyta</taxon>
        <taxon>Tracheophyta</taxon>
        <taxon>Spermatophyta</taxon>
        <taxon>Magnoliopsida</taxon>
        <taxon>Liliopsida</taxon>
        <taxon>Poales</taxon>
        <taxon>Cyperaceae</taxon>
        <taxon>Cyperoideae</taxon>
        <taxon>Cariceae</taxon>
        <taxon>Carex</taxon>
        <taxon>Carex subgen. Euthyceras</taxon>
    </lineage>
</organism>
<evidence type="ECO:0000313" key="5">
    <source>
        <dbReference type="Proteomes" id="UP000623129"/>
    </source>
</evidence>
<keyword evidence="2" id="KW-0472">Membrane</keyword>
<dbReference type="OrthoDB" id="677936at2759"/>
<feature type="domain" description="F-box" evidence="3">
    <location>
        <begin position="8"/>
        <end position="44"/>
    </location>
</feature>
<dbReference type="SUPFAM" id="SSF52047">
    <property type="entry name" value="RNI-like"/>
    <property type="match status" value="1"/>
</dbReference>
<dbReference type="InterPro" id="IPR036047">
    <property type="entry name" value="F-box-like_dom_sf"/>
</dbReference>
<dbReference type="SUPFAM" id="SSF81383">
    <property type="entry name" value="F-box domain"/>
    <property type="match status" value="1"/>
</dbReference>
<gene>
    <name evidence="4" type="ORF">FCM35_KLT13637</name>
</gene>
<dbReference type="InterPro" id="IPR001810">
    <property type="entry name" value="F-box_dom"/>
</dbReference>
<proteinExistence type="predicted"/>
<feature type="compositionally biased region" description="Basic residues" evidence="1">
    <location>
        <begin position="355"/>
        <end position="366"/>
    </location>
</feature>
<feature type="region of interest" description="Disordered" evidence="1">
    <location>
        <begin position="352"/>
        <end position="371"/>
    </location>
</feature>
<keyword evidence="2" id="KW-1133">Transmembrane helix</keyword>
<name>A0A833V1F2_9POAL</name>
<keyword evidence="2" id="KW-0812">Transmembrane</keyword>
<dbReference type="AlphaFoldDB" id="A0A833V1F2"/>
<dbReference type="InterPro" id="IPR050232">
    <property type="entry name" value="FBL13/AtMIF1-like"/>
</dbReference>
<reference evidence="4" key="1">
    <citation type="submission" date="2020-01" db="EMBL/GenBank/DDBJ databases">
        <title>Genome sequence of Kobresia littledalei, the first chromosome-level genome in the family Cyperaceae.</title>
        <authorList>
            <person name="Qu G."/>
        </authorList>
    </citation>
    <scope>NUCLEOTIDE SEQUENCE</scope>
    <source>
        <strain evidence="4">C.B.Clarke</strain>
        <tissue evidence="4">Leaf</tissue>
    </source>
</reference>
<evidence type="ECO:0000256" key="1">
    <source>
        <dbReference type="SAM" id="MobiDB-lite"/>
    </source>
</evidence>
<dbReference type="InterPro" id="IPR032675">
    <property type="entry name" value="LRR_dom_sf"/>
</dbReference>
<dbReference type="Pfam" id="PF00646">
    <property type="entry name" value="F-box"/>
    <property type="match status" value="1"/>
</dbReference>
<keyword evidence="5" id="KW-1185">Reference proteome</keyword>
<sequence>MANSPSDLSDLADALLITIISFLPICIAARTSVLCRHFRHLWEASPSLALISYDLPSPRWAQSKNFIAMAERAVLHRNPFLPLQSLCLELSRCGVQDAMAIVSSLLAKAHSLDLRHLTIQHLWLSDFLPILSIVFTINSLRCLSLHHLSLSGRSQELNFPAGNNLTNLRSLSLELIYIDLANLNKCLFELCSLEDLYLRTCWTPRVSLSSQTIRKLKLIINRDIMGSLSLLESLHLEIKYSLGKLSHIHANVPSLKKIVIKLCAISVVVGLLNCISHVEELSLHLESEDEKNLITILLESIKDVPEFPKLEHMDLTLNFQEHNLEAVSTMLHNCPALKSLKLVHEVPNFTGSSRGGRKRIDRKTRPPRNADDNCHYAYFKNLHLEENRKEVIKFVTRTLHDPEIGSVYLSPSFGFCLISVLKSDIFCGNEQ</sequence>
<protein>
    <submittedName>
        <fullName evidence="4">F-box/LRR-repeat protein</fullName>
    </submittedName>
</protein>
<dbReference type="EMBL" id="SWLB01000025">
    <property type="protein sequence ID" value="KAF3322496.1"/>
    <property type="molecule type" value="Genomic_DNA"/>
</dbReference>
<dbReference type="Proteomes" id="UP000623129">
    <property type="component" value="Unassembled WGS sequence"/>
</dbReference>
<evidence type="ECO:0000256" key="2">
    <source>
        <dbReference type="SAM" id="Phobius"/>
    </source>
</evidence>